<dbReference type="RefSeq" id="WP_089323578.1">
    <property type="nucleotide sequence ID" value="NZ_FZOB01000013.1"/>
</dbReference>
<comment type="cofactor">
    <cofactor evidence="2">
        <name>Mg(2+)</name>
        <dbReference type="ChEBI" id="CHEBI:18420"/>
    </cofactor>
</comment>
<gene>
    <name evidence="14" type="primary">rnhB</name>
    <name evidence="18" type="ORF">SAMN06265340_11357</name>
</gene>
<dbReference type="Proteomes" id="UP000198405">
    <property type="component" value="Unassembled WGS sequence"/>
</dbReference>
<dbReference type="GO" id="GO:0004523">
    <property type="term" value="F:RNA-DNA hybrid ribonuclease activity"/>
    <property type="evidence" value="ECO:0007669"/>
    <property type="project" value="UniProtKB-UniRule"/>
</dbReference>
<dbReference type="NCBIfam" id="NF000594">
    <property type="entry name" value="PRK00015.1-1"/>
    <property type="match status" value="1"/>
</dbReference>
<comment type="cofactor">
    <cofactor evidence="14 15">
        <name>Mn(2+)</name>
        <dbReference type="ChEBI" id="CHEBI:29035"/>
    </cofactor>
    <cofactor evidence="14 15">
        <name>Mg(2+)</name>
        <dbReference type="ChEBI" id="CHEBI:18420"/>
    </cofactor>
    <text evidence="14 15">Manganese or magnesium. Binds 1 divalent metal ion per monomer in the absence of substrate. May bind a second metal ion after substrate binding.</text>
</comment>
<dbReference type="InterPro" id="IPR036397">
    <property type="entry name" value="RNaseH_sf"/>
</dbReference>
<dbReference type="InterPro" id="IPR012337">
    <property type="entry name" value="RNaseH-like_sf"/>
</dbReference>
<dbReference type="NCBIfam" id="NF000595">
    <property type="entry name" value="PRK00015.1-3"/>
    <property type="match status" value="1"/>
</dbReference>
<dbReference type="PANTHER" id="PTHR10954">
    <property type="entry name" value="RIBONUCLEASE H2 SUBUNIT A"/>
    <property type="match status" value="1"/>
</dbReference>
<evidence type="ECO:0000256" key="11">
    <source>
        <dbReference type="ARBA" id="ARBA00022759"/>
    </source>
</evidence>
<evidence type="ECO:0000256" key="1">
    <source>
        <dbReference type="ARBA" id="ARBA00000077"/>
    </source>
</evidence>
<keyword evidence="11 14" id="KW-0255">Endonuclease</keyword>
<dbReference type="HAMAP" id="MF_00052_B">
    <property type="entry name" value="RNase_HII_B"/>
    <property type="match status" value="1"/>
</dbReference>
<evidence type="ECO:0000256" key="8">
    <source>
        <dbReference type="ARBA" id="ARBA00022490"/>
    </source>
</evidence>
<dbReference type="CDD" id="cd07182">
    <property type="entry name" value="RNase_HII_bacteria_HII_like"/>
    <property type="match status" value="1"/>
</dbReference>
<feature type="binding site" evidence="14 15">
    <location>
        <position position="26"/>
    </location>
    <ligand>
        <name>a divalent metal cation</name>
        <dbReference type="ChEBI" id="CHEBI:60240"/>
    </ligand>
</feature>
<organism evidence="18 19">
    <name type="scientific">Desulfurobacterium atlanticum</name>
    <dbReference type="NCBI Taxonomy" id="240169"/>
    <lineage>
        <taxon>Bacteria</taxon>
        <taxon>Pseudomonadati</taxon>
        <taxon>Aquificota</taxon>
        <taxon>Aquificia</taxon>
        <taxon>Desulfurobacteriales</taxon>
        <taxon>Desulfurobacteriaceae</taxon>
        <taxon>Desulfurobacterium</taxon>
    </lineage>
</organism>
<evidence type="ECO:0000313" key="19">
    <source>
        <dbReference type="Proteomes" id="UP000198405"/>
    </source>
</evidence>
<evidence type="ECO:0000256" key="9">
    <source>
        <dbReference type="ARBA" id="ARBA00022722"/>
    </source>
</evidence>
<evidence type="ECO:0000256" key="2">
    <source>
        <dbReference type="ARBA" id="ARBA00001946"/>
    </source>
</evidence>
<dbReference type="GO" id="GO:0032299">
    <property type="term" value="C:ribonuclease H2 complex"/>
    <property type="evidence" value="ECO:0007669"/>
    <property type="project" value="TreeGrafter"/>
</dbReference>
<feature type="binding site" evidence="14 15">
    <location>
        <position position="118"/>
    </location>
    <ligand>
        <name>a divalent metal cation</name>
        <dbReference type="ChEBI" id="CHEBI:60240"/>
    </ligand>
</feature>
<dbReference type="EMBL" id="FZOB01000013">
    <property type="protein sequence ID" value="SNR88775.1"/>
    <property type="molecule type" value="Genomic_DNA"/>
</dbReference>
<keyword evidence="10 14" id="KW-0479">Metal-binding</keyword>
<dbReference type="InterPro" id="IPR001352">
    <property type="entry name" value="RNase_HII/HIII"/>
</dbReference>
<dbReference type="OrthoDB" id="9803420at2"/>
<evidence type="ECO:0000256" key="13">
    <source>
        <dbReference type="ARBA" id="ARBA00023211"/>
    </source>
</evidence>
<accession>A0A238ZZF5</accession>
<dbReference type="InterPro" id="IPR022898">
    <property type="entry name" value="RNase_HII"/>
</dbReference>
<dbReference type="AlphaFoldDB" id="A0A238ZZF5"/>
<dbReference type="PROSITE" id="PS51975">
    <property type="entry name" value="RNASE_H_2"/>
    <property type="match status" value="1"/>
</dbReference>
<dbReference type="GO" id="GO:0043137">
    <property type="term" value="P:DNA replication, removal of RNA primer"/>
    <property type="evidence" value="ECO:0007669"/>
    <property type="project" value="TreeGrafter"/>
</dbReference>
<dbReference type="PANTHER" id="PTHR10954:SF18">
    <property type="entry name" value="RIBONUCLEASE HII"/>
    <property type="match status" value="1"/>
</dbReference>
<comment type="function">
    <text evidence="3 14 16">Endonuclease that specifically degrades the RNA of RNA-DNA hybrids.</text>
</comment>
<evidence type="ECO:0000256" key="4">
    <source>
        <dbReference type="ARBA" id="ARBA00004496"/>
    </source>
</evidence>
<keyword evidence="9 14" id="KW-0540">Nuclease</keyword>
<keyword evidence="13 14" id="KW-0464">Manganese</keyword>
<keyword evidence="12 14" id="KW-0378">Hydrolase</keyword>
<dbReference type="GO" id="GO:0003723">
    <property type="term" value="F:RNA binding"/>
    <property type="evidence" value="ECO:0007669"/>
    <property type="project" value="UniProtKB-UniRule"/>
</dbReference>
<dbReference type="InterPro" id="IPR024567">
    <property type="entry name" value="RNase_HII/HIII_dom"/>
</dbReference>
<proteinExistence type="inferred from homology"/>
<feature type="binding site" evidence="14 15">
    <location>
        <position position="27"/>
    </location>
    <ligand>
        <name>a divalent metal cation</name>
        <dbReference type="ChEBI" id="CHEBI:60240"/>
    </ligand>
</feature>
<reference evidence="19" key="1">
    <citation type="submission" date="2017-06" db="EMBL/GenBank/DDBJ databases">
        <authorList>
            <person name="Varghese N."/>
            <person name="Submissions S."/>
        </authorList>
    </citation>
    <scope>NUCLEOTIDE SEQUENCE [LARGE SCALE GENOMIC DNA]</scope>
    <source>
        <strain evidence="19">DSM 15668</strain>
    </source>
</reference>
<evidence type="ECO:0000256" key="14">
    <source>
        <dbReference type="HAMAP-Rule" id="MF_00052"/>
    </source>
</evidence>
<evidence type="ECO:0000256" key="15">
    <source>
        <dbReference type="PROSITE-ProRule" id="PRU01319"/>
    </source>
</evidence>
<evidence type="ECO:0000256" key="7">
    <source>
        <dbReference type="ARBA" id="ARBA00019179"/>
    </source>
</evidence>
<dbReference type="EC" id="3.1.26.4" evidence="6 14"/>
<evidence type="ECO:0000259" key="17">
    <source>
        <dbReference type="PROSITE" id="PS51975"/>
    </source>
</evidence>
<evidence type="ECO:0000256" key="6">
    <source>
        <dbReference type="ARBA" id="ARBA00012180"/>
    </source>
</evidence>
<evidence type="ECO:0000256" key="12">
    <source>
        <dbReference type="ARBA" id="ARBA00022801"/>
    </source>
</evidence>
<dbReference type="SUPFAM" id="SSF53098">
    <property type="entry name" value="Ribonuclease H-like"/>
    <property type="match status" value="1"/>
</dbReference>
<dbReference type="GO" id="GO:0006298">
    <property type="term" value="P:mismatch repair"/>
    <property type="evidence" value="ECO:0007669"/>
    <property type="project" value="TreeGrafter"/>
</dbReference>
<protein>
    <recommendedName>
        <fullName evidence="7 14">Ribonuclease HII</fullName>
        <shortName evidence="14">RNase HII</shortName>
        <ecNumber evidence="6 14">3.1.26.4</ecNumber>
    </recommendedName>
</protein>
<name>A0A238ZZF5_9BACT</name>
<comment type="catalytic activity">
    <reaction evidence="1 14 15 16">
        <text>Endonucleolytic cleavage to 5'-phosphomonoester.</text>
        <dbReference type="EC" id="3.1.26.4"/>
    </reaction>
</comment>
<sequence length="236" mass="26824">MDDQKEIIFFEKKLWQSGIKLIAGIDEAGRGPLAGPVVAAAVIFPKNSTPFLNRDSKKITEKQREKLFKRIIHEAVSVGIGFADSIEIDEINILNATKLAVKRAINSLKQKPEFLITDALNIEEFSDKQLTLIKGDEKSFSCAAASIVAKVTRDYIMKSLDSIFPDYNLKKHKGYPTKEHISLIIKNGISPIHRRSFGRVKECQIWNRRGEESFPLSLEERLLYYREKFQELIGGD</sequence>
<comment type="subcellular location">
    <subcellularLocation>
        <location evidence="4 14">Cytoplasm</location>
    </subcellularLocation>
</comment>
<evidence type="ECO:0000256" key="10">
    <source>
        <dbReference type="ARBA" id="ARBA00022723"/>
    </source>
</evidence>
<keyword evidence="19" id="KW-1185">Reference proteome</keyword>
<comment type="similarity">
    <text evidence="5 14 16">Belongs to the RNase HII family.</text>
</comment>
<feature type="domain" description="RNase H type-2" evidence="17">
    <location>
        <begin position="20"/>
        <end position="209"/>
    </location>
</feature>
<dbReference type="Gene3D" id="3.30.420.10">
    <property type="entry name" value="Ribonuclease H-like superfamily/Ribonuclease H"/>
    <property type="match status" value="1"/>
</dbReference>
<evidence type="ECO:0000256" key="16">
    <source>
        <dbReference type="RuleBase" id="RU003515"/>
    </source>
</evidence>
<evidence type="ECO:0000313" key="18">
    <source>
        <dbReference type="EMBL" id="SNR88775.1"/>
    </source>
</evidence>
<dbReference type="GO" id="GO:0005737">
    <property type="term" value="C:cytoplasm"/>
    <property type="evidence" value="ECO:0007669"/>
    <property type="project" value="UniProtKB-SubCell"/>
</dbReference>
<dbReference type="GO" id="GO:0030145">
    <property type="term" value="F:manganese ion binding"/>
    <property type="evidence" value="ECO:0007669"/>
    <property type="project" value="UniProtKB-UniRule"/>
</dbReference>
<dbReference type="Pfam" id="PF01351">
    <property type="entry name" value="RNase_HII"/>
    <property type="match status" value="1"/>
</dbReference>
<keyword evidence="8 14" id="KW-0963">Cytoplasm</keyword>
<evidence type="ECO:0000256" key="5">
    <source>
        <dbReference type="ARBA" id="ARBA00007383"/>
    </source>
</evidence>
<evidence type="ECO:0000256" key="3">
    <source>
        <dbReference type="ARBA" id="ARBA00004065"/>
    </source>
</evidence>